<evidence type="ECO:0000256" key="2">
    <source>
        <dbReference type="ARBA" id="ARBA00008138"/>
    </source>
</evidence>
<evidence type="ECO:0000313" key="7">
    <source>
        <dbReference type="EMBL" id="GEN79920.1"/>
    </source>
</evidence>
<name>A0A511YXJ0_9CELL</name>
<dbReference type="Gene3D" id="3.40.50.150">
    <property type="entry name" value="Vaccinia Virus protein VP39"/>
    <property type="match status" value="1"/>
</dbReference>
<evidence type="ECO:0000256" key="3">
    <source>
        <dbReference type="ARBA" id="ARBA00022603"/>
    </source>
</evidence>
<keyword evidence="3 6" id="KW-0489">Methyltransferase</keyword>
<accession>A0A511YXJ0</accession>
<dbReference type="NCBIfam" id="TIGR00027">
    <property type="entry name" value="mthyl_TIGR00027"/>
    <property type="match status" value="1"/>
</dbReference>
<dbReference type="PANTHER" id="PTHR43619:SF2">
    <property type="entry name" value="S-ADENOSYL-L-METHIONINE-DEPENDENT METHYLTRANSFERASES SUPERFAMILY PROTEIN"/>
    <property type="match status" value="1"/>
</dbReference>
<evidence type="ECO:0000256" key="4">
    <source>
        <dbReference type="ARBA" id="ARBA00022679"/>
    </source>
</evidence>
<keyword evidence="8" id="KW-1185">Reference proteome</keyword>
<gene>
    <name evidence="7" type="ORF">AFE02nite_16540</name>
</gene>
<protein>
    <recommendedName>
        <fullName evidence="6">S-adenosyl-L-methionine-dependent methyltransferase</fullName>
        <ecNumber evidence="6">2.1.1.-</ecNumber>
    </recommendedName>
</protein>
<keyword evidence="5 6" id="KW-0949">S-adenosyl-L-methionine</keyword>
<keyword evidence="4 7" id="KW-0808">Transferase</keyword>
<dbReference type="Pfam" id="PF04072">
    <property type="entry name" value="LCM"/>
    <property type="match status" value="1"/>
</dbReference>
<reference evidence="7 8" key="1">
    <citation type="submission" date="2019-07" db="EMBL/GenBank/DDBJ databases">
        <title>Whole genome shotgun sequence of Actinotalea fermentans NBRC 105374.</title>
        <authorList>
            <person name="Hosoyama A."/>
            <person name="Uohara A."/>
            <person name="Ohji S."/>
            <person name="Ichikawa N."/>
        </authorList>
    </citation>
    <scope>NUCLEOTIDE SEQUENCE [LARGE SCALE GENOMIC DNA]</scope>
    <source>
        <strain evidence="7 8">NBRC 105374</strain>
    </source>
</reference>
<comment type="caution">
    <text evidence="7">The sequence shown here is derived from an EMBL/GenBank/DDBJ whole genome shotgun (WGS) entry which is preliminary data.</text>
</comment>
<proteinExistence type="inferred from homology"/>
<dbReference type="InterPro" id="IPR007213">
    <property type="entry name" value="Ppm1/Ppm2/Tcmp"/>
</dbReference>
<dbReference type="InterPro" id="IPR029063">
    <property type="entry name" value="SAM-dependent_MTases_sf"/>
</dbReference>
<dbReference type="InterPro" id="IPR011610">
    <property type="entry name" value="SAM_mthyl_Trfase_ML2640-like"/>
</dbReference>
<dbReference type="RefSeq" id="WP_146819425.1">
    <property type="nucleotide sequence ID" value="NZ_BJYK01000004.1"/>
</dbReference>
<dbReference type="AlphaFoldDB" id="A0A511YXJ0"/>
<sequence length="300" mass="30674">MTTTSVPSPASAPRLGTTAYAAAAARAAHLEVDEPPHLLVDDVAARLLGDAGTGFLGYQRAYPAEPVLATARLWAVARSRVAEDLLAASAARQYVVLGAGLDTSALRVAAPSGRIAFEVDLAPAGAGKRAALADAGLAVPATVRFVAADLRDPEWPAALLDAGLDPTQPAFVACLGVSMYLTADDVRGLALGVASLAPGSELVLDHVLPAAHRDDVGEAYAQGVAAVAAQSGEPWRFEAAPDEIRALLEAVGLAVERTGDLADAVGHLLAGRTDALRPVRIAGFAHARVPEPADVSGRAW</sequence>
<dbReference type="OrthoDB" id="9806164at2"/>
<comment type="function">
    <text evidence="1 6">Exhibits S-adenosyl-L-methionine-dependent methyltransferase activity.</text>
</comment>
<dbReference type="Proteomes" id="UP000321484">
    <property type="component" value="Unassembled WGS sequence"/>
</dbReference>
<dbReference type="EMBL" id="BJYK01000004">
    <property type="protein sequence ID" value="GEN79920.1"/>
    <property type="molecule type" value="Genomic_DNA"/>
</dbReference>
<dbReference type="PANTHER" id="PTHR43619">
    <property type="entry name" value="S-ADENOSYL-L-METHIONINE-DEPENDENT METHYLTRANSFERASE YKTD-RELATED"/>
    <property type="match status" value="1"/>
</dbReference>
<dbReference type="EC" id="2.1.1.-" evidence="6"/>
<evidence type="ECO:0000313" key="8">
    <source>
        <dbReference type="Proteomes" id="UP000321484"/>
    </source>
</evidence>
<dbReference type="GO" id="GO:0032259">
    <property type="term" value="P:methylation"/>
    <property type="evidence" value="ECO:0007669"/>
    <property type="project" value="UniProtKB-KW"/>
</dbReference>
<dbReference type="GO" id="GO:0008168">
    <property type="term" value="F:methyltransferase activity"/>
    <property type="evidence" value="ECO:0007669"/>
    <property type="project" value="UniProtKB-UniRule"/>
</dbReference>
<comment type="similarity">
    <text evidence="2 6">Belongs to the UPF0677 family.</text>
</comment>
<organism evidence="7 8">
    <name type="scientific">Actinotalea fermentans</name>
    <dbReference type="NCBI Taxonomy" id="43671"/>
    <lineage>
        <taxon>Bacteria</taxon>
        <taxon>Bacillati</taxon>
        <taxon>Actinomycetota</taxon>
        <taxon>Actinomycetes</taxon>
        <taxon>Micrococcales</taxon>
        <taxon>Cellulomonadaceae</taxon>
        <taxon>Actinotalea</taxon>
    </lineage>
</organism>
<dbReference type="SUPFAM" id="SSF53335">
    <property type="entry name" value="S-adenosyl-L-methionine-dependent methyltransferases"/>
    <property type="match status" value="1"/>
</dbReference>
<evidence type="ECO:0000256" key="1">
    <source>
        <dbReference type="ARBA" id="ARBA00003907"/>
    </source>
</evidence>
<evidence type="ECO:0000256" key="5">
    <source>
        <dbReference type="ARBA" id="ARBA00022691"/>
    </source>
</evidence>
<evidence type="ECO:0000256" key="6">
    <source>
        <dbReference type="RuleBase" id="RU362030"/>
    </source>
</evidence>